<evidence type="ECO:0008006" key="5">
    <source>
        <dbReference type="Google" id="ProtNLM"/>
    </source>
</evidence>
<feature type="region of interest" description="Disordered" evidence="2">
    <location>
        <begin position="81"/>
        <end position="106"/>
    </location>
</feature>
<dbReference type="EMBL" id="VJMJ01000144">
    <property type="protein sequence ID" value="KAF0731333.1"/>
    <property type="molecule type" value="Genomic_DNA"/>
</dbReference>
<protein>
    <recommendedName>
        <fullName evidence="5">BZIP domain-containing protein</fullName>
    </recommendedName>
</protein>
<accession>A0A6G0WUY9</accession>
<keyword evidence="4" id="KW-1185">Reference proteome</keyword>
<comment type="caution">
    <text evidence="3">The sequence shown here is derived from an EMBL/GenBank/DDBJ whole genome shotgun (WGS) entry which is preliminary data.</text>
</comment>
<feature type="region of interest" description="Disordered" evidence="2">
    <location>
        <begin position="1"/>
        <end position="55"/>
    </location>
</feature>
<evidence type="ECO:0000256" key="1">
    <source>
        <dbReference type="SAM" id="Coils"/>
    </source>
</evidence>
<name>A0A6G0WUY9_9STRA</name>
<reference evidence="3 4" key="1">
    <citation type="submission" date="2019-07" db="EMBL/GenBank/DDBJ databases">
        <title>Genomics analysis of Aphanomyces spp. identifies a new class of oomycete effector associated with host adaptation.</title>
        <authorList>
            <person name="Gaulin E."/>
        </authorList>
    </citation>
    <scope>NUCLEOTIDE SEQUENCE [LARGE SCALE GENOMIC DNA]</scope>
    <source>
        <strain evidence="3 4">ATCC 201684</strain>
    </source>
</reference>
<evidence type="ECO:0000313" key="4">
    <source>
        <dbReference type="Proteomes" id="UP000481153"/>
    </source>
</evidence>
<organism evidence="3 4">
    <name type="scientific">Aphanomyces euteiches</name>
    <dbReference type="NCBI Taxonomy" id="100861"/>
    <lineage>
        <taxon>Eukaryota</taxon>
        <taxon>Sar</taxon>
        <taxon>Stramenopiles</taxon>
        <taxon>Oomycota</taxon>
        <taxon>Saprolegniomycetes</taxon>
        <taxon>Saprolegniales</taxon>
        <taxon>Verrucalvaceae</taxon>
        <taxon>Aphanomyces</taxon>
    </lineage>
</organism>
<gene>
    <name evidence="3" type="ORF">Ae201684_011396</name>
</gene>
<evidence type="ECO:0000256" key="2">
    <source>
        <dbReference type="SAM" id="MobiDB-lite"/>
    </source>
</evidence>
<feature type="coiled-coil region" evidence="1">
    <location>
        <begin position="184"/>
        <end position="211"/>
    </location>
</feature>
<dbReference type="VEuPathDB" id="FungiDB:AeMF1_013698"/>
<feature type="compositionally biased region" description="Polar residues" evidence="2">
    <location>
        <begin position="26"/>
        <end position="38"/>
    </location>
</feature>
<evidence type="ECO:0000313" key="3">
    <source>
        <dbReference type="EMBL" id="KAF0731333.1"/>
    </source>
</evidence>
<keyword evidence="1" id="KW-0175">Coiled coil</keyword>
<sequence>MDEFQQEQMRRQAAAAAAAASSQSSYGASLFSNPQAQSMPFPTPPPPGVGMYPNDVFPSMEGASHAHPYFSHVPPPFDDVSNGGKRHAPAGRWRTPPTVYYPKSKKNTDPVTADAFADGTQGLVLDKAVLSKVLARDEADISDEHIRSIMVNKDLLNIYKKLQEEEIKRQKRLDNNRKTAQMRRKKKKGLVETYEAQVSELENILAKIRAHKFGQGDVDTLTEALSGEQRQSVNMTKDAKHQETSVLLKQHSRNASAVRQANEDNWMLTLAASNDPMFVEFKHILGLTEMQCMRLSQLQHHIHNESTRLAIVEKCFAALHVHEWLHFPHTETLVDLFRAPLSDLQLQKFVQWTRVNQPVIQQLEFAGGATNDDKDLEFEFPSEL</sequence>
<proteinExistence type="predicted"/>
<dbReference type="AlphaFoldDB" id="A0A6G0WUY9"/>
<dbReference type="Proteomes" id="UP000481153">
    <property type="component" value="Unassembled WGS sequence"/>
</dbReference>
<feature type="compositionally biased region" description="Low complexity" evidence="2">
    <location>
        <begin position="12"/>
        <end position="25"/>
    </location>
</feature>